<dbReference type="Proteomes" id="UP000614601">
    <property type="component" value="Unassembled WGS sequence"/>
</dbReference>
<name>A0A811K985_9BILA</name>
<keyword evidence="2" id="KW-1185">Reference proteome</keyword>
<dbReference type="Proteomes" id="UP000783686">
    <property type="component" value="Unassembled WGS sequence"/>
</dbReference>
<organism evidence="1 2">
    <name type="scientific">Bursaphelenchus okinawaensis</name>
    <dbReference type="NCBI Taxonomy" id="465554"/>
    <lineage>
        <taxon>Eukaryota</taxon>
        <taxon>Metazoa</taxon>
        <taxon>Ecdysozoa</taxon>
        <taxon>Nematoda</taxon>
        <taxon>Chromadorea</taxon>
        <taxon>Rhabditida</taxon>
        <taxon>Tylenchina</taxon>
        <taxon>Tylenchomorpha</taxon>
        <taxon>Aphelenchoidea</taxon>
        <taxon>Aphelenchoididae</taxon>
        <taxon>Bursaphelenchus</taxon>
    </lineage>
</organism>
<dbReference type="EMBL" id="CAJFDH010000002">
    <property type="protein sequence ID" value="CAD5212723.1"/>
    <property type="molecule type" value="Genomic_DNA"/>
</dbReference>
<dbReference type="EMBL" id="CAJFCW020000002">
    <property type="protein sequence ID" value="CAG9097391.1"/>
    <property type="molecule type" value="Genomic_DNA"/>
</dbReference>
<protein>
    <submittedName>
        <fullName evidence="1">Uncharacterized protein</fullName>
    </submittedName>
</protein>
<evidence type="ECO:0000313" key="1">
    <source>
        <dbReference type="EMBL" id="CAD5212723.1"/>
    </source>
</evidence>
<comment type="caution">
    <text evidence="1">The sequence shown here is derived from an EMBL/GenBank/DDBJ whole genome shotgun (WGS) entry which is preliminary data.</text>
</comment>
<sequence length="71" mass="7949">MVGLPGAFEYGQCWTRSESGSTSWATSERKITWLGLTSLDVLGQTEVNRNGLFRRKFKKGWAEPAQVSPWG</sequence>
<evidence type="ECO:0000313" key="2">
    <source>
        <dbReference type="Proteomes" id="UP000614601"/>
    </source>
</evidence>
<proteinExistence type="predicted"/>
<accession>A0A811K985</accession>
<reference evidence="1" key="1">
    <citation type="submission" date="2020-09" db="EMBL/GenBank/DDBJ databases">
        <authorList>
            <person name="Kikuchi T."/>
        </authorList>
    </citation>
    <scope>NUCLEOTIDE SEQUENCE</scope>
    <source>
        <strain evidence="1">SH1</strain>
    </source>
</reference>
<dbReference type="AlphaFoldDB" id="A0A811K985"/>
<gene>
    <name evidence="1" type="ORF">BOKJ2_LOCUS4524</name>
</gene>